<keyword evidence="3" id="KW-1185">Reference proteome</keyword>
<keyword evidence="1" id="KW-0812">Transmembrane</keyword>
<evidence type="ECO:0000313" key="3">
    <source>
        <dbReference type="Proteomes" id="UP000619534"/>
    </source>
</evidence>
<sequence length="52" mass="5503">MQGRNIQWLPIIASVGIGAATYSMMTGQGGQLQNVLPSLTNMAGQNQQNKQG</sequence>
<reference evidence="3" key="1">
    <citation type="journal article" date="2019" name="Int. J. Syst. Evol. Microbiol.">
        <title>The Global Catalogue of Microorganisms (GCM) 10K type strain sequencing project: providing services to taxonomists for standard genome sequencing and annotation.</title>
        <authorList>
            <consortium name="The Broad Institute Genomics Platform"/>
            <consortium name="The Broad Institute Genome Sequencing Center for Infectious Disease"/>
            <person name="Wu L."/>
            <person name="Ma J."/>
        </authorList>
    </citation>
    <scope>NUCLEOTIDE SEQUENCE [LARGE SCALE GENOMIC DNA]</scope>
    <source>
        <strain evidence="3">CCM 7282</strain>
    </source>
</reference>
<protein>
    <submittedName>
        <fullName evidence="2">Uncharacterized protein</fullName>
    </submittedName>
</protein>
<organism evidence="2 3">
    <name type="scientific">Thalassobacillus devorans</name>
    <dbReference type="NCBI Taxonomy" id="279813"/>
    <lineage>
        <taxon>Bacteria</taxon>
        <taxon>Bacillati</taxon>
        <taxon>Bacillota</taxon>
        <taxon>Bacilli</taxon>
        <taxon>Bacillales</taxon>
        <taxon>Bacillaceae</taxon>
        <taxon>Thalassobacillus</taxon>
    </lineage>
</organism>
<keyword evidence="1" id="KW-0472">Membrane</keyword>
<keyword evidence="1" id="KW-1133">Transmembrane helix</keyword>
<proteinExistence type="predicted"/>
<gene>
    <name evidence="2" type="ORF">GCM10007216_10760</name>
</gene>
<dbReference type="RefSeq" id="WP_166761401.1">
    <property type="nucleotide sequence ID" value="NZ_BMCJ01000002.1"/>
</dbReference>
<name>A0ABQ1NP80_9BACI</name>
<dbReference type="EMBL" id="BMCJ01000002">
    <property type="protein sequence ID" value="GGC82069.1"/>
    <property type="molecule type" value="Genomic_DNA"/>
</dbReference>
<feature type="transmembrane region" description="Helical" evidence="1">
    <location>
        <begin position="6"/>
        <end position="25"/>
    </location>
</feature>
<evidence type="ECO:0000313" key="2">
    <source>
        <dbReference type="EMBL" id="GGC82069.1"/>
    </source>
</evidence>
<evidence type="ECO:0000256" key="1">
    <source>
        <dbReference type="SAM" id="Phobius"/>
    </source>
</evidence>
<dbReference type="Proteomes" id="UP000619534">
    <property type="component" value="Unassembled WGS sequence"/>
</dbReference>
<accession>A0ABQ1NP80</accession>
<comment type="caution">
    <text evidence="2">The sequence shown here is derived from an EMBL/GenBank/DDBJ whole genome shotgun (WGS) entry which is preliminary data.</text>
</comment>